<name>A0ABV9S1E1_9PSEU</name>
<dbReference type="EMBL" id="JBHSIS010000006">
    <property type="protein sequence ID" value="MFC4854406.1"/>
    <property type="molecule type" value="Genomic_DNA"/>
</dbReference>
<evidence type="ECO:0000313" key="7">
    <source>
        <dbReference type="EMBL" id="MFC4854406.1"/>
    </source>
</evidence>
<organism evidence="7 8">
    <name type="scientific">Actinophytocola glycyrrhizae</name>
    <dbReference type="NCBI Taxonomy" id="2044873"/>
    <lineage>
        <taxon>Bacteria</taxon>
        <taxon>Bacillati</taxon>
        <taxon>Actinomycetota</taxon>
        <taxon>Actinomycetes</taxon>
        <taxon>Pseudonocardiales</taxon>
        <taxon>Pseudonocardiaceae</taxon>
    </lineage>
</organism>
<accession>A0ABV9S1E1</accession>
<comment type="subcellular location">
    <subcellularLocation>
        <location evidence="1">Cell membrane</location>
        <topology evidence="1">Multi-pass membrane protein</topology>
    </subcellularLocation>
</comment>
<proteinExistence type="predicted"/>
<reference evidence="8" key="1">
    <citation type="journal article" date="2019" name="Int. J. Syst. Evol. Microbiol.">
        <title>The Global Catalogue of Microorganisms (GCM) 10K type strain sequencing project: providing services to taxonomists for standard genome sequencing and annotation.</title>
        <authorList>
            <consortium name="The Broad Institute Genomics Platform"/>
            <consortium name="The Broad Institute Genome Sequencing Center for Infectious Disease"/>
            <person name="Wu L."/>
            <person name="Ma J."/>
        </authorList>
    </citation>
    <scope>NUCLEOTIDE SEQUENCE [LARGE SCALE GENOMIC DNA]</scope>
    <source>
        <strain evidence="8">ZS-22-S1</strain>
    </source>
</reference>
<feature type="transmembrane region" description="Helical" evidence="6">
    <location>
        <begin position="80"/>
        <end position="98"/>
    </location>
</feature>
<feature type="transmembrane region" description="Helical" evidence="6">
    <location>
        <begin position="343"/>
        <end position="362"/>
    </location>
</feature>
<evidence type="ECO:0000256" key="1">
    <source>
        <dbReference type="ARBA" id="ARBA00004651"/>
    </source>
</evidence>
<feature type="transmembrane region" description="Helical" evidence="6">
    <location>
        <begin position="104"/>
        <end position="122"/>
    </location>
</feature>
<gene>
    <name evidence="7" type="ORF">ACFPCV_12905</name>
</gene>
<evidence type="ECO:0000256" key="2">
    <source>
        <dbReference type="ARBA" id="ARBA00022475"/>
    </source>
</evidence>
<keyword evidence="2" id="KW-1003">Cell membrane</keyword>
<sequence length="414" mass="42351">MSERATFRQVLAVPVFRTVFLTRALAIGADTLRTVALSVLVFTATGSALLGAVTFGASFLPQVVGGLVIGALPDLVRPRLLIVTGYTLEAAAALLLAVGGMPVWAGLLLVAGIGCLAPVFNGTAGRLTADVLSGDAFVVGRGLFQLASSAAQIIGMAGGGLAVAFMGPETALLMTAGCHAVAALWAWLALPDLPAPGRQSERSLVRQSFHGARELLVDPVVRRLLFANWLPPALVIGGESLLIPYAALTGFPDGAAGLVLACVPVGMFAGNLLVTRVFTPRNRERAVPLLVALLGLPLVPFAFDVDAVTAGLLMVLLGCGFAFGVGLQGRFRDALPDDARGQAFGLLSTGLMTFQGVGPLVFGGLTEVVPVGVAMALSGVATLGAAAWIAVAVRPAGANTPVPARSRNRRPTIV</sequence>
<keyword evidence="4 6" id="KW-1133">Transmembrane helix</keyword>
<dbReference type="InterPro" id="IPR011701">
    <property type="entry name" value="MFS"/>
</dbReference>
<dbReference type="Pfam" id="PF07690">
    <property type="entry name" value="MFS_1"/>
    <property type="match status" value="1"/>
</dbReference>
<evidence type="ECO:0000256" key="4">
    <source>
        <dbReference type="ARBA" id="ARBA00022989"/>
    </source>
</evidence>
<dbReference type="Proteomes" id="UP001595859">
    <property type="component" value="Unassembled WGS sequence"/>
</dbReference>
<dbReference type="InterPro" id="IPR036259">
    <property type="entry name" value="MFS_trans_sf"/>
</dbReference>
<keyword evidence="8" id="KW-1185">Reference proteome</keyword>
<dbReference type="Gene3D" id="1.20.1250.20">
    <property type="entry name" value="MFS general substrate transporter like domains"/>
    <property type="match status" value="1"/>
</dbReference>
<comment type="caution">
    <text evidence="7">The sequence shown here is derived from an EMBL/GenBank/DDBJ whole genome shotgun (WGS) entry which is preliminary data.</text>
</comment>
<feature type="transmembrane region" description="Helical" evidence="6">
    <location>
        <begin position="171"/>
        <end position="190"/>
    </location>
</feature>
<dbReference type="SUPFAM" id="SSF103473">
    <property type="entry name" value="MFS general substrate transporter"/>
    <property type="match status" value="1"/>
</dbReference>
<evidence type="ECO:0000256" key="3">
    <source>
        <dbReference type="ARBA" id="ARBA00022692"/>
    </source>
</evidence>
<dbReference type="PANTHER" id="PTHR23513">
    <property type="entry name" value="INTEGRAL MEMBRANE EFFLUX PROTEIN-RELATED"/>
    <property type="match status" value="1"/>
</dbReference>
<dbReference type="RefSeq" id="WP_378056352.1">
    <property type="nucleotide sequence ID" value="NZ_JBHSIS010000006.1"/>
</dbReference>
<feature type="transmembrane region" description="Helical" evidence="6">
    <location>
        <begin position="368"/>
        <end position="391"/>
    </location>
</feature>
<keyword evidence="5 6" id="KW-0472">Membrane</keyword>
<evidence type="ECO:0000256" key="5">
    <source>
        <dbReference type="ARBA" id="ARBA00023136"/>
    </source>
</evidence>
<feature type="transmembrane region" description="Helical" evidence="6">
    <location>
        <begin position="143"/>
        <end position="165"/>
    </location>
</feature>
<protein>
    <submittedName>
        <fullName evidence="7">MFS transporter</fullName>
    </submittedName>
</protein>
<feature type="transmembrane region" description="Helical" evidence="6">
    <location>
        <begin position="254"/>
        <end position="274"/>
    </location>
</feature>
<feature type="transmembrane region" description="Helical" evidence="6">
    <location>
        <begin position="36"/>
        <end position="60"/>
    </location>
</feature>
<dbReference type="CDD" id="cd06173">
    <property type="entry name" value="MFS_MefA_like"/>
    <property type="match status" value="1"/>
</dbReference>
<evidence type="ECO:0000313" key="8">
    <source>
        <dbReference type="Proteomes" id="UP001595859"/>
    </source>
</evidence>
<evidence type="ECO:0000256" key="6">
    <source>
        <dbReference type="SAM" id="Phobius"/>
    </source>
</evidence>
<feature type="transmembrane region" description="Helical" evidence="6">
    <location>
        <begin position="286"/>
        <end position="303"/>
    </location>
</feature>
<feature type="transmembrane region" description="Helical" evidence="6">
    <location>
        <begin position="309"/>
        <end position="331"/>
    </location>
</feature>
<dbReference type="PANTHER" id="PTHR23513:SF11">
    <property type="entry name" value="STAPHYLOFERRIN A TRANSPORTER"/>
    <property type="match status" value="1"/>
</dbReference>
<keyword evidence="3 6" id="KW-0812">Transmembrane</keyword>